<dbReference type="RefSeq" id="WP_216683249.1">
    <property type="nucleotide sequence ID" value="NZ_JAHLZN010000002.1"/>
</dbReference>
<dbReference type="Pfam" id="PF00497">
    <property type="entry name" value="SBP_bac_3"/>
    <property type="match status" value="1"/>
</dbReference>
<evidence type="ECO:0000313" key="4">
    <source>
        <dbReference type="EMBL" id="MBU6112744.1"/>
    </source>
</evidence>
<feature type="coiled-coil region" evidence="2">
    <location>
        <begin position="220"/>
        <end position="247"/>
    </location>
</feature>
<feature type="domain" description="Solute-binding protein family 3/N-terminal" evidence="3">
    <location>
        <begin position="31"/>
        <end position="254"/>
    </location>
</feature>
<gene>
    <name evidence="4" type="ORF">KQ656_02185</name>
</gene>
<dbReference type="EMBL" id="JAHLZN010000002">
    <property type="protein sequence ID" value="MBU6112744.1"/>
    <property type="molecule type" value="Genomic_DNA"/>
</dbReference>
<sequence length="259" mass="28740">MKKIFTLLIIGLIILAGCSNDSSKSGKDKGTIVAGTTGQSYPNSYEKDGKLVGYDIEAFEKVAHEAGYKVKWVKADFSGIMGQLESGRVDTVANAVATTDERKEKYLFSDPYSYIGSQIVTSSKNKDINNYEDLKGKTVSGILGSNHTESLENFNKENKYGIKTKTYENREGALLDLENRRIDGYVNSDSVLSADKNKRGKDIKFVGKPFNVVGTSFPFTKENKDLRDELNKELKKLKEDGTLAELSDKYFGTDTTTKK</sequence>
<proteinExistence type="predicted"/>
<reference evidence="4 5" key="1">
    <citation type="submission" date="2021-06" db="EMBL/GenBank/DDBJ databases">
        <title>Staphylococcus lentus K169 genome sequencing.</title>
        <authorList>
            <person name="Sundareshan S."/>
            <person name="Akhila D.S."/>
            <person name="Prachi D."/>
            <person name="Sivakumar R."/>
            <person name="Rajendhran J."/>
            <person name="Isloor S."/>
            <person name="Hegde N.R."/>
        </authorList>
    </citation>
    <scope>NUCLEOTIDE SEQUENCE [LARGE SCALE GENOMIC DNA]</scope>
    <source>
        <strain evidence="4 5">K169</strain>
    </source>
</reference>
<dbReference type="PROSITE" id="PS51257">
    <property type="entry name" value="PROKAR_LIPOPROTEIN"/>
    <property type="match status" value="1"/>
</dbReference>
<evidence type="ECO:0000259" key="3">
    <source>
        <dbReference type="SMART" id="SM00062"/>
    </source>
</evidence>
<dbReference type="PANTHER" id="PTHR35936:SF19">
    <property type="entry name" value="AMINO-ACID-BINDING PROTEIN YXEM-RELATED"/>
    <property type="match status" value="1"/>
</dbReference>
<keyword evidence="1" id="KW-0732">Signal</keyword>
<dbReference type="InterPro" id="IPR001638">
    <property type="entry name" value="Solute-binding_3/MltF_N"/>
</dbReference>
<keyword evidence="5" id="KW-1185">Reference proteome</keyword>
<dbReference type="Proteomes" id="UP000770161">
    <property type="component" value="Unassembled WGS sequence"/>
</dbReference>
<dbReference type="PANTHER" id="PTHR35936">
    <property type="entry name" value="MEMBRANE-BOUND LYTIC MUREIN TRANSGLYCOSYLASE F"/>
    <property type="match status" value="1"/>
</dbReference>
<evidence type="ECO:0000256" key="2">
    <source>
        <dbReference type="SAM" id="Coils"/>
    </source>
</evidence>
<protein>
    <submittedName>
        <fullName evidence="4">Transporter substrate-binding domain-containing protein</fullName>
    </submittedName>
</protein>
<evidence type="ECO:0000256" key="1">
    <source>
        <dbReference type="ARBA" id="ARBA00022729"/>
    </source>
</evidence>
<dbReference type="SMART" id="SM00062">
    <property type="entry name" value="PBPb"/>
    <property type="match status" value="1"/>
</dbReference>
<comment type="caution">
    <text evidence="4">The sequence shown here is derived from an EMBL/GenBank/DDBJ whole genome shotgun (WGS) entry which is preliminary data.</text>
</comment>
<name>A0ABS6GTM0_MAMLE</name>
<accession>A0ABS6GTM0</accession>
<organism evidence="4 5">
    <name type="scientific">Mammaliicoccus lentus</name>
    <name type="common">Staphylococcus lentus</name>
    <dbReference type="NCBI Taxonomy" id="42858"/>
    <lineage>
        <taxon>Bacteria</taxon>
        <taxon>Bacillati</taxon>
        <taxon>Bacillota</taxon>
        <taxon>Bacilli</taxon>
        <taxon>Bacillales</taxon>
        <taxon>Staphylococcaceae</taxon>
        <taxon>Mammaliicoccus</taxon>
    </lineage>
</organism>
<keyword evidence="2" id="KW-0175">Coiled coil</keyword>
<evidence type="ECO:0000313" key="5">
    <source>
        <dbReference type="Proteomes" id="UP000770161"/>
    </source>
</evidence>